<dbReference type="GO" id="GO:0005524">
    <property type="term" value="F:ATP binding"/>
    <property type="evidence" value="ECO:0007669"/>
    <property type="project" value="UniProtKB-KW"/>
</dbReference>
<keyword evidence="17" id="KW-0175">Coiled coil</keyword>
<comment type="pathway">
    <text evidence="2">Aminoacyl-tRNA biosynthesis; selenocysteinyl-tRNA(Sec) biosynthesis; L-seryl-tRNA(Sec) from L-serine and tRNA(Sec): step 1/1.</text>
</comment>
<feature type="binding site" evidence="15">
    <location>
        <position position="267"/>
    </location>
    <ligand>
        <name>L-serine</name>
        <dbReference type="ChEBI" id="CHEBI:33384"/>
    </ligand>
</feature>
<dbReference type="Pfam" id="PF02403">
    <property type="entry name" value="Seryl_tRNA_N"/>
    <property type="match status" value="1"/>
</dbReference>
<evidence type="ECO:0000256" key="3">
    <source>
        <dbReference type="ARBA" id="ARBA00010728"/>
    </source>
</evidence>
<keyword evidence="10" id="KW-0030">Aminoacyl-tRNA synthetase</keyword>
<dbReference type="NCBIfam" id="TIGR00414">
    <property type="entry name" value="serS"/>
    <property type="match status" value="1"/>
</dbReference>
<feature type="binding site" evidence="15">
    <location>
        <position position="290"/>
    </location>
    <ligand>
        <name>L-serine</name>
        <dbReference type="ChEBI" id="CHEBI:33384"/>
    </ligand>
</feature>
<evidence type="ECO:0000256" key="1">
    <source>
        <dbReference type="ARBA" id="ARBA00004496"/>
    </source>
</evidence>
<keyword evidence="9" id="KW-0648">Protein biosynthesis</keyword>
<evidence type="ECO:0000256" key="2">
    <source>
        <dbReference type="ARBA" id="ARBA00005045"/>
    </source>
</evidence>
<gene>
    <name evidence="19" type="ORF">COU10_00785</name>
</gene>
<dbReference type="GO" id="GO:0006434">
    <property type="term" value="P:seryl-tRNA aminoacylation"/>
    <property type="evidence" value="ECO:0007669"/>
    <property type="project" value="UniProtKB-UniRule"/>
</dbReference>
<dbReference type="Pfam" id="PF00587">
    <property type="entry name" value="tRNA-synt_2b"/>
    <property type="match status" value="1"/>
</dbReference>
<evidence type="ECO:0000256" key="4">
    <source>
        <dbReference type="ARBA" id="ARBA00012840"/>
    </source>
</evidence>
<dbReference type="PANTHER" id="PTHR43697">
    <property type="entry name" value="SERYL-TRNA SYNTHETASE"/>
    <property type="match status" value="1"/>
</dbReference>
<dbReference type="InterPro" id="IPR010978">
    <property type="entry name" value="tRNA-bd_arm"/>
</dbReference>
<dbReference type="Proteomes" id="UP000230903">
    <property type="component" value="Unassembled WGS sequence"/>
</dbReference>
<evidence type="ECO:0000256" key="5">
    <source>
        <dbReference type="ARBA" id="ARBA00022490"/>
    </source>
</evidence>
<dbReference type="PRINTS" id="PR00981">
    <property type="entry name" value="TRNASYNTHSER"/>
</dbReference>
<dbReference type="PIRSF" id="PIRSF001529">
    <property type="entry name" value="Ser-tRNA-synth_IIa"/>
    <property type="match status" value="1"/>
</dbReference>
<dbReference type="PANTHER" id="PTHR43697:SF1">
    <property type="entry name" value="SERINE--TRNA LIGASE"/>
    <property type="match status" value="1"/>
</dbReference>
<sequence>MIDIEDLRKNPSVYRTSMEKRNRDVGIINRFLEVDLLWRESLQSVEKMRAEQKHLSQERKIDEAKSLKEKIQAHSDATKDYELKRQELLLLIPNILLSDVPVGKDANENKVLRQWGTPKKFNFEVKDHIALGQALDIIDNERASKISGARFTYLKGGAASLQLALINLVFAALTNPKIIKKIAGSVNKNLDTKPFVPVFPPHIINEEPYRRAGRLRDDNKDDKFHIESDNRFLIGSAEHSLATMFMDETLNEADLPLRFIAYSPSYRREAGSYGKDTKGILRMHQFDKLEMESFTSAKTSEDEQNFFVAIQEYLMQKLDIPYQVVAICTGDMADPDARQIDIETWMPGQNCYRETHTSDLMLDYQTRGLNTKIKHADGLTSFAHTNDATAFAIGRILIAILENYQTAKGTVTVPKALQKYTGFKEIK</sequence>
<dbReference type="GO" id="GO:0005737">
    <property type="term" value="C:cytoplasm"/>
    <property type="evidence" value="ECO:0007669"/>
    <property type="project" value="UniProtKB-SubCell"/>
</dbReference>
<dbReference type="InterPro" id="IPR006195">
    <property type="entry name" value="aa-tRNA-synth_II"/>
</dbReference>
<dbReference type="EMBL" id="PFBC01000013">
    <property type="protein sequence ID" value="PIR88147.1"/>
    <property type="molecule type" value="Genomic_DNA"/>
</dbReference>
<evidence type="ECO:0000256" key="13">
    <source>
        <dbReference type="ARBA" id="ARBA00048823"/>
    </source>
</evidence>
<comment type="catalytic activity">
    <reaction evidence="12">
        <text>tRNA(Sec) + L-serine + ATP = L-seryl-tRNA(Sec) + AMP + diphosphate + H(+)</text>
        <dbReference type="Rhea" id="RHEA:42580"/>
        <dbReference type="Rhea" id="RHEA-COMP:9742"/>
        <dbReference type="Rhea" id="RHEA-COMP:10128"/>
        <dbReference type="ChEBI" id="CHEBI:15378"/>
        <dbReference type="ChEBI" id="CHEBI:30616"/>
        <dbReference type="ChEBI" id="CHEBI:33019"/>
        <dbReference type="ChEBI" id="CHEBI:33384"/>
        <dbReference type="ChEBI" id="CHEBI:78442"/>
        <dbReference type="ChEBI" id="CHEBI:78533"/>
        <dbReference type="ChEBI" id="CHEBI:456215"/>
        <dbReference type="EC" id="6.1.1.11"/>
    </reaction>
</comment>
<evidence type="ECO:0000259" key="18">
    <source>
        <dbReference type="PROSITE" id="PS50862"/>
    </source>
</evidence>
<keyword evidence="6 19" id="KW-0436">Ligase</keyword>
<name>A0A2H0UNZ4_9BACT</name>
<dbReference type="EC" id="6.1.1.11" evidence="4 14"/>
<evidence type="ECO:0000313" key="20">
    <source>
        <dbReference type="Proteomes" id="UP000230903"/>
    </source>
</evidence>
<comment type="similarity">
    <text evidence="3">Belongs to the class-II aminoacyl-tRNA synthetase family. Type-1 seryl-tRNA synthetase subfamily.</text>
</comment>
<evidence type="ECO:0000256" key="14">
    <source>
        <dbReference type="NCBIfam" id="TIGR00414"/>
    </source>
</evidence>
<organism evidence="19 20">
    <name type="scientific">Candidatus Harrisonbacteria bacterium CG10_big_fil_rev_8_21_14_0_10_45_28</name>
    <dbReference type="NCBI Taxonomy" id="1974586"/>
    <lineage>
        <taxon>Bacteria</taxon>
        <taxon>Candidatus Harrisoniibacteriota</taxon>
    </lineage>
</organism>
<dbReference type="InterPro" id="IPR015866">
    <property type="entry name" value="Ser-tRNA-synth_1_N"/>
</dbReference>
<keyword evidence="7" id="KW-0547">Nucleotide-binding</keyword>
<keyword evidence="8 16" id="KW-0067">ATP-binding</keyword>
<dbReference type="InterPro" id="IPR042103">
    <property type="entry name" value="SerRS_1_N_sf"/>
</dbReference>
<evidence type="ECO:0000256" key="17">
    <source>
        <dbReference type="SAM" id="Coils"/>
    </source>
</evidence>
<evidence type="ECO:0000256" key="6">
    <source>
        <dbReference type="ARBA" id="ARBA00022598"/>
    </source>
</evidence>
<feature type="domain" description="Aminoacyl-transfer RNA synthetases class-II family profile" evidence="18">
    <location>
        <begin position="177"/>
        <end position="414"/>
    </location>
</feature>
<dbReference type="Gene3D" id="3.30.930.10">
    <property type="entry name" value="Bira Bifunctional Protein, Domain 2"/>
    <property type="match status" value="1"/>
</dbReference>
<evidence type="ECO:0000256" key="9">
    <source>
        <dbReference type="ARBA" id="ARBA00022917"/>
    </source>
</evidence>
<dbReference type="PROSITE" id="PS50862">
    <property type="entry name" value="AA_TRNA_LIGASE_II"/>
    <property type="match status" value="1"/>
</dbReference>
<dbReference type="AlphaFoldDB" id="A0A2H0UNZ4"/>
<feature type="coiled-coil region" evidence="17">
    <location>
        <begin position="47"/>
        <end position="84"/>
    </location>
</feature>
<dbReference type="GO" id="GO:0004828">
    <property type="term" value="F:serine-tRNA ligase activity"/>
    <property type="evidence" value="ECO:0007669"/>
    <property type="project" value="UniProtKB-UniRule"/>
</dbReference>
<feature type="site" description="Important for serine binding" evidence="15">
    <location>
        <position position="389"/>
    </location>
</feature>
<dbReference type="Gene3D" id="1.10.287.40">
    <property type="entry name" value="Serine-tRNA synthetase, tRNA binding domain"/>
    <property type="match status" value="1"/>
</dbReference>
<proteinExistence type="inferred from homology"/>
<feature type="binding site" evidence="16">
    <location>
        <begin position="267"/>
        <end position="269"/>
    </location>
    <ligand>
        <name>ATP</name>
        <dbReference type="ChEBI" id="CHEBI:30616"/>
    </ligand>
</feature>
<dbReference type="SUPFAM" id="SSF46589">
    <property type="entry name" value="tRNA-binding arm"/>
    <property type="match status" value="1"/>
</dbReference>
<evidence type="ECO:0000256" key="8">
    <source>
        <dbReference type="ARBA" id="ARBA00022840"/>
    </source>
</evidence>
<evidence type="ECO:0000256" key="7">
    <source>
        <dbReference type="ARBA" id="ARBA00022741"/>
    </source>
</evidence>
<comment type="caution">
    <text evidence="19">The sequence shown here is derived from an EMBL/GenBank/DDBJ whole genome shotgun (WGS) entry which is preliminary data.</text>
</comment>
<keyword evidence="5" id="KW-0963">Cytoplasm</keyword>
<evidence type="ECO:0000256" key="15">
    <source>
        <dbReference type="PIRSR" id="PIRSR001529-1"/>
    </source>
</evidence>
<dbReference type="InterPro" id="IPR045864">
    <property type="entry name" value="aa-tRNA-synth_II/BPL/LPL"/>
</dbReference>
<evidence type="ECO:0000256" key="10">
    <source>
        <dbReference type="ARBA" id="ARBA00023146"/>
    </source>
</evidence>
<accession>A0A2H0UNZ4</accession>
<dbReference type="SUPFAM" id="SSF55681">
    <property type="entry name" value="Class II aaRS and biotin synthetases"/>
    <property type="match status" value="1"/>
</dbReference>
<evidence type="ECO:0000313" key="19">
    <source>
        <dbReference type="EMBL" id="PIR88147.1"/>
    </source>
</evidence>
<comment type="catalytic activity">
    <reaction evidence="13">
        <text>tRNA(Ser) + L-serine + ATP = L-seryl-tRNA(Ser) + AMP + diphosphate + H(+)</text>
        <dbReference type="Rhea" id="RHEA:12292"/>
        <dbReference type="Rhea" id="RHEA-COMP:9669"/>
        <dbReference type="Rhea" id="RHEA-COMP:9703"/>
        <dbReference type="ChEBI" id="CHEBI:15378"/>
        <dbReference type="ChEBI" id="CHEBI:30616"/>
        <dbReference type="ChEBI" id="CHEBI:33019"/>
        <dbReference type="ChEBI" id="CHEBI:33384"/>
        <dbReference type="ChEBI" id="CHEBI:78442"/>
        <dbReference type="ChEBI" id="CHEBI:78533"/>
        <dbReference type="ChEBI" id="CHEBI:456215"/>
        <dbReference type="EC" id="6.1.1.11"/>
    </reaction>
</comment>
<reference evidence="20" key="1">
    <citation type="submission" date="2017-09" db="EMBL/GenBank/DDBJ databases">
        <title>Depth-based differentiation of microbial function through sediment-hosted aquifers and enrichment of novel symbionts in the deep terrestrial subsurface.</title>
        <authorList>
            <person name="Probst A.J."/>
            <person name="Ladd B."/>
            <person name="Jarett J.K."/>
            <person name="Geller-Mcgrath D.E."/>
            <person name="Sieber C.M.K."/>
            <person name="Emerson J.B."/>
            <person name="Anantharaman K."/>
            <person name="Thomas B.C."/>
            <person name="Malmstrom R."/>
            <person name="Stieglmeier M."/>
            <person name="Klingl A."/>
            <person name="Woyke T."/>
            <person name="Ryan C.M."/>
            <person name="Banfield J.F."/>
        </authorList>
    </citation>
    <scope>NUCLEOTIDE SEQUENCE [LARGE SCALE GENOMIC DNA]</scope>
</reference>
<evidence type="ECO:0000256" key="16">
    <source>
        <dbReference type="PIRSR" id="PIRSR001529-2"/>
    </source>
</evidence>
<evidence type="ECO:0000256" key="12">
    <source>
        <dbReference type="ARBA" id="ARBA00047929"/>
    </source>
</evidence>
<evidence type="ECO:0000256" key="11">
    <source>
        <dbReference type="ARBA" id="ARBA00039158"/>
    </source>
</evidence>
<protein>
    <recommendedName>
        <fullName evidence="11 14">Serine--tRNA ligase</fullName>
        <ecNumber evidence="4 14">6.1.1.11</ecNumber>
    </recommendedName>
</protein>
<comment type="subcellular location">
    <subcellularLocation>
        <location evidence="1">Cytoplasm</location>
    </subcellularLocation>
</comment>
<dbReference type="InterPro" id="IPR002317">
    <property type="entry name" value="Ser-tRNA-ligase_type_1"/>
</dbReference>
<dbReference type="InterPro" id="IPR002314">
    <property type="entry name" value="aa-tRNA-synt_IIb"/>
</dbReference>